<dbReference type="EMBL" id="BLXT01000744">
    <property type="protein sequence ID" value="GFN79816.1"/>
    <property type="molecule type" value="Genomic_DNA"/>
</dbReference>
<dbReference type="AlphaFoldDB" id="A0AAV3YAH4"/>
<keyword evidence="2" id="KW-1185">Reference proteome</keyword>
<name>A0AAV3YAH4_9GAST</name>
<sequence>MQAQAVIASNRPLSTAAPPLRVAMFAQADAVCSAPSHYQCQSVPKAELEAPITPASLLSVAFHQTRNGAIFSNLIDGRPDFHMSILPNDSIYTWNLIHKKFDIN</sequence>
<comment type="caution">
    <text evidence="1">The sequence shown here is derived from an EMBL/GenBank/DDBJ whole genome shotgun (WGS) entry which is preliminary data.</text>
</comment>
<evidence type="ECO:0000313" key="1">
    <source>
        <dbReference type="EMBL" id="GFN79816.1"/>
    </source>
</evidence>
<accession>A0AAV3YAH4</accession>
<reference evidence="1 2" key="1">
    <citation type="journal article" date="2021" name="Elife">
        <title>Chloroplast acquisition without the gene transfer in kleptoplastic sea slugs, Plakobranchus ocellatus.</title>
        <authorList>
            <person name="Maeda T."/>
            <person name="Takahashi S."/>
            <person name="Yoshida T."/>
            <person name="Shimamura S."/>
            <person name="Takaki Y."/>
            <person name="Nagai Y."/>
            <person name="Toyoda A."/>
            <person name="Suzuki Y."/>
            <person name="Arimoto A."/>
            <person name="Ishii H."/>
            <person name="Satoh N."/>
            <person name="Nishiyama T."/>
            <person name="Hasebe M."/>
            <person name="Maruyama T."/>
            <person name="Minagawa J."/>
            <person name="Obokata J."/>
            <person name="Shigenobu S."/>
        </authorList>
    </citation>
    <scope>NUCLEOTIDE SEQUENCE [LARGE SCALE GENOMIC DNA]</scope>
</reference>
<proteinExistence type="predicted"/>
<gene>
    <name evidence="1" type="ORF">PoB_000632200</name>
</gene>
<organism evidence="1 2">
    <name type="scientific">Plakobranchus ocellatus</name>
    <dbReference type="NCBI Taxonomy" id="259542"/>
    <lineage>
        <taxon>Eukaryota</taxon>
        <taxon>Metazoa</taxon>
        <taxon>Spiralia</taxon>
        <taxon>Lophotrochozoa</taxon>
        <taxon>Mollusca</taxon>
        <taxon>Gastropoda</taxon>
        <taxon>Heterobranchia</taxon>
        <taxon>Euthyneura</taxon>
        <taxon>Panpulmonata</taxon>
        <taxon>Sacoglossa</taxon>
        <taxon>Placobranchoidea</taxon>
        <taxon>Plakobranchidae</taxon>
        <taxon>Plakobranchus</taxon>
    </lineage>
</organism>
<protein>
    <submittedName>
        <fullName evidence="1">Uncharacterized protein</fullName>
    </submittedName>
</protein>
<dbReference type="Proteomes" id="UP000735302">
    <property type="component" value="Unassembled WGS sequence"/>
</dbReference>
<evidence type="ECO:0000313" key="2">
    <source>
        <dbReference type="Proteomes" id="UP000735302"/>
    </source>
</evidence>